<dbReference type="SUPFAM" id="SSF103473">
    <property type="entry name" value="MFS general substrate transporter"/>
    <property type="match status" value="1"/>
</dbReference>
<dbReference type="GO" id="GO:0012505">
    <property type="term" value="C:endomembrane system"/>
    <property type="evidence" value="ECO:0007669"/>
    <property type="project" value="UniProtKB-SubCell"/>
</dbReference>
<dbReference type="Proteomes" id="UP001139516">
    <property type="component" value="Unassembled WGS sequence"/>
</dbReference>
<gene>
    <name evidence="9" type="ORF">M0638_04885</name>
</gene>
<dbReference type="Pfam" id="PF07690">
    <property type="entry name" value="MFS_1"/>
    <property type="match status" value="1"/>
</dbReference>
<dbReference type="InterPro" id="IPR011701">
    <property type="entry name" value="MFS"/>
</dbReference>
<feature type="transmembrane region" description="Helical" evidence="7">
    <location>
        <begin position="153"/>
        <end position="171"/>
    </location>
</feature>
<protein>
    <submittedName>
        <fullName evidence="9">MFS transporter</fullName>
    </submittedName>
</protein>
<feature type="transmembrane region" description="Helical" evidence="7">
    <location>
        <begin position="315"/>
        <end position="336"/>
    </location>
</feature>
<dbReference type="InterPro" id="IPR051788">
    <property type="entry name" value="MFS_Transporter"/>
</dbReference>
<keyword evidence="6 7" id="KW-0472">Membrane</keyword>
<dbReference type="InterPro" id="IPR036259">
    <property type="entry name" value="MFS_trans_sf"/>
</dbReference>
<evidence type="ECO:0000256" key="1">
    <source>
        <dbReference type="ARBA" id="ARBA00004127"/>
    </source>
</evidence>
<dbReference type="InterPro" id="IPR020846">
    <property type="entry name" value="MFS_dom"/>
</dbReference>
<sequence length="370" mass="37222">MPLLLAYLAFIGFALPDGAFGVAWPSLRDEFGLGQSALGMALAALAIGYVAASSTTGGAIRALGLGGLLCLSIGATALAALGQAAVGSWAGFLLLALLAGLGAGAVDAGMNSYAARHFSPRHMNWLHACYGIGVTVGPALLTAVIAAGLSWRLGYALIGAALAALALVFALSRRVWDGAVSPPGPPGLSVLRNRLVRRQMLLFYLYVGLELTLGQWSYALLHEARGAGTVLAGAGPTLFWAGVTGGRIGAGLLVGRLGADRLLAFAGLAVLPATALLLPPLPVLNVAALALCGLALAPIFPTLMARTPDRLGEAVALHAVGLQGAAGVVGAATLPWCAGVLAGWLGLGVVPFFALLLAIGVLALLLSLPR</sequence>
<comment type="caution">
    <text evidence="9">The sequence shown here is derived from an EMBL/GenBank/DDBJ whole genome shotgun (WGS) entry which is preliminary data.</text>
</comment>
<dbReference type="EMBL" id="JALPRX010000016">
    <property type="protein sequence ID" value="MCK8783717.1"/>
    <property type="molecule type" value="Genomic_DNA"/>
</dbReference>
<evidence type="ECO:0000256" key="3">
    <source>
        <dbReference type="ARBA" id="ARBA00022448"/>
    </source>
</evidence>
<feature type="transmembrane region" description="Helical" evidence="7">
    <location>
        <begin position="201"/>
        <end position="218"/>
    </location>
</feature>
<evidence type="ECO:0000313" key="10">
    <source>
        <dbReference type="Proteomes" id="UP001139516"/>
    </source>
</evidence>
<accession>A0A9X2BT01</accession>
<proteinExistence type="inferred from homology"/>
<feature type="transmembrane region" description="Helical" evidence="7">
    <location>
        <begin position="31"/>
        <end position="51"/>
    </location>
</feature>
<feature type="transmembrane region" description="Helical" evidence="7">
    <location>
        <begin position="125"/>
        <end position="147"/>
    </location>
</feature>
<feature type="transmembrane region" description="Helical" evidence="7">
    <location>
        <begin position="284"/>
        <end position="303"/>
    </location>
</feature>
<feature type="transmembrane region" description="Helical" evidence="7">
    <location>
        <begin position="342"/>
        <end position="366"/>
    </location>
</feature>
<dbReference type="RefSeq" id="WP_248665842.1">
    <property type="nucleotide sequence ID" value="NZ_JALPRX010000016.1"/>
</dbReference>
<dbReference type="Gene3D" id="1.20.1250.20">
    <property type="entry name" value="MFS general substrate transporter like domains"/>
    <property type="match status" value="2"/>
</dbReference>
<dbReference type="GO" id="GO:0016020">
    <property type="term" value="C:membrane"/>
    <property type="evidence" value="ECO:0007669"/>
    <property type="project" value="TreeGrafter"/>
</dbReference>
<evidence type="ECO:0000256" key="4">
    <source>
        <dbReference type="ARBA" id="ARBA00022692"/>
    </source>
</evidence>
<evidence type="ECO:0000256" key="5">
    <source>
        <dbReference type="ARBA" id="ARBA00022989"/>
    </source>
</evidence>
<evidence type="ECO:0000256" key="6">
    <source>
        <dbReference type="ARBA" id="ARBA00023136"/>
    </source>
</evidence>
<feature type="transmembrane region" description="Helical" evidence="7">
    <location>
        <begin position="63"/>
        <end position="86"/>
    </location>
</feature>
<evidence type="ECO:0000256" key="2">
    <source>
        <dbReference type="ARBA" id="ARBA00008335"/>
    </source>
</evidence>
<feature type="domain" description="Major facilitator superfamily (MFS) profile" evidence="8">
    <location>
        <begin position="2"/>
        <end position="370"/>
    </location>
</feature>
<keyword evidence="5 7" id="KW-1133">Transmembrane helix</keyword>
<keyword evidence="3" id="KW-0813">Transport</keyword>
<organism evidence="9 10">
    <name type="scientific">Roseomonas acroporae</name>
    <dbReference type="NCBI Taxonomy" id="2937791"/>
    <lineage>
        <taxon>Bacteria</taxon>
        <taxon>Pseudomonadati</taxon>
        <taxon>Pseudomonadota</taxon>
        <taxon>Alphaproteobacteria</taxon>
        <taxon>Acetobacterales</taxon>
        <taxon>Roseomonadaceae</taxon>
        <taxon>Roseomonas</taxon>
    </lineage>
</organism>
<feature type="transmembrane region" description="Helical" evidence="7">
    <location>
        <begin position="238"/>
        <end position="255"/>
    </location>
</feature>
<dbReference type="PANTHER" id="PTHR23514:SF3">
    <property type="entry name" value="BYPASS OF STOP CODON PROTEIN 6"/>
    <property type="match status" value="1"/>
</dbReference>
<feature type="transmembrane region" description="Helical" evidence="7">
    <location>
        <begin position="92"/>
        <end position="113"/>
    </location>
</feature>
<reference evidence="9" key="1">
    <citation type="submission" date="2022-04" db="EMBL/GenBank/DDBJ databases">
        <title>Roseomonas acroporae sp. nov., isolated from coral Acropora digitifera.</title>
        <authorList>
            <person name="Sun H."/>
        </authorList>
    </citation>
    <scope>NUCLEOTIDE SEQUENCE</scope>
    <source>
        <strain evidence="9">NAR14</strain>
    </source>
</reference>
<comment type="subcellular location">
    <subcellularLocation>
        <location evidence="1">Endomembrane system</location>
        <topology evidence="1">Multi-pass membrane protein</topology>
    </subcellularLocation>
</comment>
<keyword evidence="10" id="KW-1185">Reference proteome</keyword>
<evidence type="ECO:0000313" key="9">
    <source>
        <dbReference type="EMBL" id="MCK8783717.1"/>
    </source>
</evidence>
<evidence type="ECO:0000259" key="8">
    <source>
        <dbReference type="PROSITE" id="PS50850"/>
    </source>
</evidence>
<dbReference type="GO" id="GO:0022857">
    <property type="term" value="F:transmembrane transporter activity"/>
    <property type="evidence" value="ECO:0007669"/>
    <property type="project" value="InterPro"/>
</dbReference>
<feature type="transmembrane region" description="Helical" evidence="7">
    <location>
        <begin position="262"/>
        <end position="278"/>
    </location>
</feature>
<comment type="similarity">
    <text evidence="2">Belongs to the major facilitator superfamily.</text>
</comment>
<evidence type="ECO:0000256" key="7">
    <source>
        <dbReference type="SAM" id="Phobius"/>
    </source>
</evidence>
<keyword evidence="4 7" id="KW-0812">Transmembrane</keyword>
<name>A0A9X2BT01_9PROT</name>
<dbReference type="PANTHER" id="PTHR23514">
    <property type="entry name" value="BYPASS OF STOP CODON PROTEIN 6"/>
    <property type="match status" value="1"/>
</dbReference>
<dbReference type="PROSITE" id="PS50850">
    <property type="entry name" value="MFS"/>
    <property type="match status" value="1"/>
</dbReference>
<dbReference type="AlphaFoldDB" id="A0A9X2BT01"/>